<dbReference type="PANTHER" id="PTHR11042:SF160">
    <property type="entry name" value="EUKARYOTIC TRANSLATION INITIATION FACTOR 2-ALPHA KINASE 1"/>
    <property type="match status" value="1"/>
</dbReference>
<dbReference type="GO" id="GO:0005737">
    <property type="term" value="C:cytoplasm"/>
    <property type="evidence" value="ECO:0007669"/>
    <property type="project" value="TreeGrafter"/>
</dbReference>
<protein>
    <recommendedName>
        <fullName evidence="1">non-specific serine/threonine protein kinase</fullName>
        <ecNumber evidence="1">2.7.11.1</ecNumber>
    </recommendedName>
</protein>
<keyword evidence="6" id="KW-0067">ATP-binding</keyword>
<evidence type="ECO:0000256" key="2">
    <source>
        <dbReference type="ARBA" id="ARBA00022527"/>
    </source>
</evidence>
<dbReference type="GO" id="GO:0005524">
    <property type="term" value="F:ATP binding"/>
    <property type="evidence" value="ECO:0007669"/>
    <property type="project" value="UniProtKB-KW"/>
</dbReference>
<evidence type="ECO:0000256" key="6">
    <source>
        <dbReference type="ARBA" id="ARBA00022840"/>
    </source>
</evidence>
<keyword evidence="4" id="KW-0547">Nucleotide-binding</keyword>
<dbReference type="GO" id="GO:0005634">
    <property type="term" value="C:nucleus"/>
    <property type="evidence" value="ECO:0007669"/>
    <property type="project" value="TreeGrafter"/>
</dbReference>
<dbReference type="AlphaFoldDB" id="A0A6A4RZ94"/>
<dbReference type="EC" id="2.7.11.1" evidence="1"/>
<evidence type="ECO:0000256" key="3">
    <source>
        <dbReference type="ARBA" id="ARBA00022679"/>
    </source>
</evidence>
<dbReference type="EMBL" id="VEVO01000020">
    <property type="protein sequence ID" value="KAF0025238.1"/>
    <property type="molecule type" value="Genomic_DNA"/>
</dbReference>
<evidence type="ECO:0000256" key="1">
    <source>
        <dbReference type="ARBA" id="ARBA00012513"/>
    </source>
</evidence>
<comment type="caution">
    <text evidence="10">The sequence shown here is derived from an EMBL/GenBank/DDBJ whole genome shotgun (WGS) entry which is preliminary data.</text>
</comment>
<evidence type="ECO:0000256" key="7">
    <source>
        <dbReference type="SAM" id="Coils"/>
    </source>
</evidence>
<evidence type="ECO:0000313" key="11">
    <source>
        <dbReference type="Proteomes" id="UP000438429"/>
    </source>
</evidence>
<proteinExistence type="predicted"/>
<feature type="coiled-coil region" evidence="7">
    <location>
        <begin position="126"/>
        <end position="153"/>
    </location>
</feature>
<dbReference type="Proteomes" id="UP000438429">
    <property type="component" value="Unassembled WGS sequence"/>
</dbReference>
<dbReference type="Gene3D" id="1.10.510.10">
    <property type="entry name" value="Transferase(Phosphotransferase) domain 1"/>
    <property type="match status" value="1"/>
</dbReference>
<evidence type="ECO:0000256" key="8">
    <source>
        <dbReference type="SAM" id="SignalP"/>
    </source>
</evidence>
<keyword evidence="2" id="KW-0723">Serine/threonine-protein kinase</keyword>
<dbReference type="GO" id="GO:0004694">
    <property type="term" value="F:eukaryotic translation initiation factor 2alpha kinase activity"/>
    <property type="evidence" value="ECO:0007669"/>
    <property type="project" value="TreeGrafter"/>
</dbReference>
<evidence type="ECO:0000259" key="9">
    <source>
        <dbReference type="PROSITE" id="PS50011"/>
    </source>
</evidence>
<gene>
    <name evidence="10" type="ORF">F2P81_022119</name>
</gene>
<evidence type="ECO:0000256" key="5">
    <source>
        <dbReference type="ARBA" id="ARBA00022777"/>
    </source>
</evidence>
<keyword evidence="3" id="KW-0808">Transferase</keyword>
<reference evidence="10 11" key="1">
    <citation type="submission" date="2019-06" db="EMBL/GenBank/DDBJ databases">
        <title>Draft genomes of female and male turbot (Scophthalmus maximus).</title>
        <authorList>
            <person name="Xu H."/>
            <person name="Xu X.-W."/>
            <person name="Shao C."/>
            <person name="Chen S."/>
        </authorList>
    </citation>
    <scope>NUCLEOTIDE SEQUENCE [LARGE SCALE GENOMIC DNA]</scope>
    <source>
        <strain evidence="10">Ysfricsl-2016a</strain>
        <tissue evidence="10">Blood</tissue>
    </source>
</reference>
<dbReference type="PANTHER" id="PTHR11042">
    <property type="entry name" value="EUKARYOTIC TRANSLATION INITIATION FACTOR 2-ALPHA KINASE EIF2-ALPHA KINASE -RELATED"/>
    <property type="match status" value="1"/>
</dbReference>
<keyword evidence="7" id="KW-0175">Coiled coil</keyword>
<organism evidence="10 11">
    <name type="scientific">Scophthalmus maximus</name>
    <name type="common">Turbot</name>
    <name type="synonym">Psetta maxima</name>
    <dbReference type="NCBI Taxonomy" id="52904"/>
    <lineage>
        <taxon>Eukaryota</taxon>
        <taxon>Metazoa</taxon>
        <taxon>Chordata</taxon>
        <taxon>Craniata</taxon>
        <taxon>Vertebrata</taxon>
        <taxon>Euteleostomi</taxon>
        <taxon>Actinopterygii</taxon>
        <taxon>Neopterygii</taxon>
        <taxon>Teleostei</taxon>
        <taxon>Neoteleostei</taxon>
        <taxon>Acanthomorphata</taxon>
        <taxon>Carangaria</taxon>
        <taxon>Pleuronectiformes</taxon>
        <taxon>Pleuronectoidei</taxon>
        <taxon>Scophthalmidae</taxon>
        <taxon>Scophthalmus</taxon>
    </lineage>
</organism>
<accession>A0A6A4RZ94</accession>
<name>A0A6A4RZ94_SCOMX</name>
<feature type="domain" description="Protein kinase" evidence="9">
    <location>
        <begin position="1"/>
        <end position="119"/>
    </location>
</feature>
<dbReference type="InterPro" id="IPR000719">
    <property type="entry name" value="Prot_kinase_dom"/>
</dbReference>
<feature type="signal peptide" evidence="8">
    <location>
        <begin position="1"/>
        <end position="22"/>
    </location>
</feature>
<dbReference type="PROSITE" id="PS50011">
    <property type="entry name" value="PROTEIN_KINASE_DOM"/>
    <property type="match status" value="1"/>
</dbReference>
<evidence type="ECO:0000313" key="10">
    <source>
        <dbReference type="EMBL" id="KAF0025238.1"/>
    </source>
</evidence>
<evidence type="ECO:0000256" key="4">
    <source>
        <dbReference type="ARBA" id="ARBA00022741"/>
    </source>
</evidence>
<feature type="chain" id="PRO_5025593977" description="non-specific serine/threonine protein kinase" evidence="8">
    <location>
        <begin position="23"/>
        <end position="165"/>
    </location>
</feature>
<sequence>MSTFSGNTLPLWIVILLQRSSFHTTGVGTFVYAASEQLNGSHYDSKSDMYSIGVLALELFQPFWTEMERVRTLGDLREGKIPDSFCQRWPVLTKYIMQLTSKEPSVRPTASQLLQSELFCTKDMVIHGLERRVEEQEEEIMQLRRQLSRLQSSQDTANLSESYEA</sequence>
<dbReference type="SUPFAM" id="SSF56112">
    <property type="entry name" value="Protein kinase-like (PK-like)"/>
    <property type="match status" value="1"/>
</dbReference>
<dbReference type="Pfam" id="PF00069">
    <property type="entry name" value="Pkinase"/>
    <property type="match status" value="1"/>
</dbReference>
<dbReference type="InterPro" id="IPR050339">
    <property type="entry name" value="CC_SR_Kinase"/>
</dbReference>
<keyword evidence="5" id="KW-0418">Kinase</keyword>
<dbReference type="InterPro" id="IPR011009">
    <property type="entry name" value="Kinase-like_dom_sf"/>
</dbReference>
<keyword evidence="8" id="KW-0732">Signal</keyword>